<dbReference type="VEuPathDB" id="CryptoDB:Cvel_3061"/>
<accession>A0A0G4FCD9</accession>
<gene>
    <name evidence="2" type="ORF">Cvel_3061</name>
</gene>
<dbReference type="EMBL" id="CDMZ01000254">
    <property type="protein sequence ID" value="CEM10258.1"/>
    <property type="molecule type" value="Genomic_DNA"/>
</dbReference>
<evidence type="ECO:0000313" key="2">
    <source>
        <dbReference type="EMBL" id="CEM10258.1"/>
    </source>
</evidence>
<reference evidence="2" key="1">
    <citation type="submission" date="2014-11" db="EMBL/GenBank/DDBJ databases">
        <authorList>
            <person name="Otto D Thomas"/>
            <person name="Naeem Raeece"/>
        </authorList>
    </citation>
    <scope>NUCLEOTIDE SEQUENCE</scope>
</reference>
<evidence type="ECO:0000256" key="1">
    <source>
        <dbReference type="SAM" id="MobiDB-lite"/>
    </source>
</evidence>
<dbReference type="PhylomeDB" id="A0A0G4FCD9"/>
<proteinExistence type="predicted"/>
<name>A0A0G4FCD9_9ALVE</name>
<dbReference type="AlphaFoldDB" id="A0A0G4FCD9"/>
<protein>
    <submittedName>
        <fullName evidence="2">Uncharacterized protein</fullName>
    </submittedName>
</protein>
<organism evidence="2">
    <name type="scientific">Chromera velia CCMP2878</name>
    <dbReference type="NCBI Taxonomy" id="1169474"/>
    <lineage>
        <taxon>Eukaryota</taxon>
        <taxon>Sar</taxon>
        <taxon>Alveolata</taxon>
        <taxon>Colpodellida</taxon>
        <taxon>Chromeraceae</taxon>
        <taxon>Chromera</taxon>
    </lineage>
</organism>
<feature type="region of interest" description="Disordered" evidence="1">
    <location>
        <begin position="1"/>
        <end position="60"/>
    </location>
</feature>
<feature type="compositionally biased region" description="Acidic residues" evidence="1">
    <location>
        <begin position="47"/>
        <end position="60"/>
    </location>
</feature>
<feature type="compositionally biased region" description="Basic and acidic residues" evidence="1">
    <location>
        <begin position="10"/>
        <end position="24"/>
    </location>
</feature>
<sequence length="176" mass="19614">MGGGGVTLDGEGKGEEMRIERGGEEGLEESELAQASDDPPCPSESLVADDDKFDDEDEEDVEPKLAQIVYGLDEPAKAKRWVTAKHILLRVRRLIPGPLELRQRVLLVKLAFELVENDGVKLAGEKWERIWELQMVHVDNGCLSDPPSVELYMEKRQSLIKGPAGLSYSIPEWDGF</sequence>